<keyword evidence="1" id="KW-0479">Metal-binding</keyword>
<dbReference type="Gene3D" id="3.40.800.10">
    <property type="entry name" value="Ureohydrolase domain"/>
    <property type="match status" value="1"/>
</dbReference>
<dbReference type="GO" id="GO:0033389">
    <property type="term" value="P:putrescine biosynthetic process from arginine, via agmatine"/>
    <property type="evidence" value="ECO:0007669"/>
    <property type="project" value="TreeGrafter"/>
</dbReference>
<dbReference type="PANTHER" id="PTHR11358">
    <property type="entry name" value="ARGINASE/AGMATINASE"/>
    <property type="match status" value="1"/>
</dbReference>
<dbReference type="GO" id="GO:0008783">
    <property type="term" value="F:agmatinase activity"/>
    <property type="evidence" value="ECO:0007669"/>
    <property type="project" value="TreeGrafter"/>
</dbReference>
<dbReference type="AlphaFoldDB" id="A0A1G6PE92"/>
<evidence type="ECO:0000313" key="5">
    <source>
        <dbReference type="Proteomes" id="UP000198757"/>
    </source>
</evidence>
<keyword evidence="5" id="KW-1185">Reference proteome</keyword>
<dbReference type="PROSITE" id="PS51409">
    <property type="entry name" value="ARGINASE_2"/>
    <property type="match status" value="1"/>
</dbReference>
<protein>
    <submittedName>
        <fullName evidence="4">Arginase family enzyme</fullName>
    </submittedName>
</protein>
<dbReference type="InterPro" id="IPR006035">
    <property type="entry name" value="Ureohydrolase"/>
</dbReference>
<evidence type="ECO:0000256" key="3">
    <source>
        <dbReference type="PROSITE-ProRule" id="PRU00742"/>
    </source>
</evidence>
<name>A0A1G6PE92_NIADE</name>
<sequence>MSDHMSIEAFLSPVNLREIAGDESYKPNQIGSSIDLHEEFFPDLELTDVVLVGCGEQRGNGILGAPSTAPDSIRRHFYSLFFWHEGIRIADIGDIRQGASYTDTVAALRTVTAALIEEGKTVIILGGSHDLTMAQYGAYAAQKTVIEASIVDAVIDLDMESPFANDHFLMEMLTGEPNYIRHYNHIGFQSYLVHPGMLQTLDKLKFDFYRVGHVKEDMEQIEPAIRSSQLFSFDINAIAHAYAPANQLTPNGFNGEEACILMQYAGMSTAVNTIGIYGYDVKKDRDELTAKQIGHMLWYALDGIHRRKREAALTDKDSFNEYQMIFSEITTTFYQSKKTGRWWMQLPGNELVPCSYKDYLLASQDEIPDRWFRAQQR</sequence>
<gene>
    <name evidence="4" type="ORF">SAMN04487894_1044</name>
</gene>
<evidence type="ECO:0000313" key="4">
    <source>
        <dbReference type="EMBL" id="SDC78338.1"/>
    </source>
</evidence>
<accession>A0A1G6PE92</accession>
<proteinExistence type="inferred from homology"/>
<reference evidence="5" key="1">
    <citation type="submission" date="2016-10" db="EMBL/GenBank/DDBJ databases">
        <authorList>
            <person name="Varghese N."/>
            <person name="Submissions S."/>
        </authorList>
    </citation>
    <scope>NUCLEOTIDE SEQUENCE [LARGE SCALE GENOMIC DNA]</scope>
    <source>
        <strain evidence="5">DSM 25811 / CCM 8410 / LMG 26954 / E90</strain>
    </source>
</reference>
<dbReference type="OrthoDB" id="931936at2"/>
<dbReference type="Pfam" id="PF00491">
    <property type="entry name" value="Arginase"/>
    <property type="match status" value="1"/>
</dbReference>
<organism evidence="4 5">
    <name type="scientific">Niabella drilacis (strain DSM 25811 / CCM 8410 / CCUG 62505 / LMG 26954 / E90)</name>
    <dbReference type="NCBI Taxonomy" id="1285928"/>
    <lineage>
        <taxon>Bacteria</taxon>
        <taxon>Pseudomonadati</taxon>
        <taxon>Bacteroidota</taxon>
        <taxon>Chitinophagia</taxon>
        <taxon>Chitinophagales</taxon>
        <taxon>Chitinophagaceae</taxon>
        <taxon>Niabella</taxon>
    </lineage>
</organism>
<dbReference type="InterPro" id="IPR023696">
    <property type="entry name" value="Ureohydrolase_dom_sf"/>
</dbReference>
<dbReference type="PANTHER" id="PTHR11358:SF26">
    <property type="entry name" value="GUANIDINO ACID HYDROLASE, MITOCHONDRIAL"/>
    <property type="match status" value="1"/>
</dbReference>
<dbReference type="EMBL" id="FMZO01000004">
    <property type="protein sequence ID" value="SDC78338.1"/>
    <property type="molecule type" value="Genomic_DNA"/>
</dbReference>
<dbReference type="Proteomes" id="UP000198757">
    <property type="component" value="Unassembled WGS sequence"/>
</dbReference>
<evidence type="ECO:0000256" key="1">
    <source>
        <dbReference type="ARBA" id="ARBA00022723"/>
    </source>
</evidence>
<dbReference type="STRING" id="1285928.SAMN04487894_1044"/>
<dbReference type="GO" id="GO:0046872">
    <property type="term" value="F:metal ion binding"/>
    <property type="evidence" value="ECO:0007669"/>
    <property type="project" value="UniProtKB-KW"/>
</dbReference>
<comment type="similarity">
    <text evidence="3">Belongs to the arginase family.</text>
</comment>
<keyword evidence="2" id="KW-0378">Hydrolase</keyword>
<dbReference type="SUPFAM" id="SSF52768">
    <property type="entry name" value="Arginase/deacetylase"/>
    <property type="match status" value="1"/>
</dbReference>
<evidence type="ECO:0000256" key="2">
    <source>
        <dbReference type="ARBA" id="ARBA00022801"/>
    </source>
</evidence>